<evidence type="ECO:0000256" key="1">
    <source>
        <dbReference type="SAM" id="Phobius"/>
    </source>
</evidence>
<comment type="caution">
    <text evidence="2">The sequence shown here is derived from an EMBL/GenBank/DDBJ whole genome shotgun (WGS) entry which is preliminary data.</text>
</comment>
<keyword evidence="1" id="KW-0472">Membrane</keyword>
<dbReference type="AlphaFoldDB" id="A0A5B7G6B0"/>
<gene>
    <name evidence="2" type="ORF">E2C01_046661</name>
</gene>
<keyword evidence="3" id="KW-1185">Reference proteome</keyword>
<protein>
    <submittedName>
        <fullName evidence="2">Uncharacterized protein</fullName>
    </submittedName>
</protein>
<keyword evidence="1" id="KW-0812">Transmembrane</keyword>
<feature type="transmembrane region" description="Helical" evidence="1">
    <location>
        <begin position="20"/>
        <end position="45"/>
    </location>
</feature>
<evidence type="ECO:0000313" key="3">
    <source>
        <dbReference type="Proteomes" id="UP000324222"/>
    </source>
</evidence>
<dbReference type="EMBL" id="VSRR010011145">
    <property type="protein sequence ID" value="MPC52783.1"/>
    <property type="molecule type" value="Genomic_DNA"/>
</dbReference>
<evidence type="ECO:0000313" key="2">
    <source>
        <dbReference type="EMBL" id="MPC52783.1"/>
    </source>
</evidence>
<dbReference type="Proteomes" id="UP000324222">
    <property type="component" value="Unassembled WGS sequence"/>
</dbReference>
<reference evidence="2 3" key="1">
    <citation type="submission" date="2019-05" db="EMBL/GenBank/DDBJ databases">
        <title>Another draft genome of Portunus trituberculatus and its Hox gene families provides insights of decapod evolution.</title>
        <authorList>
            <person name="Jeong J.-H."/>
            <person name="Song I."/>
            <person name="Kim S."/>
            <person name="Choi T."/>
            <person name="Kim D."/>
            <person name="Ryu S."/>
            <person name="Kim W."/>
        </authorList>
    </citation>
    <scope>NUCLEOTIDE SEQUENCE [LARGE SCALE GENOMIC DNA]</scope>
    <source>
        <tissue evidence="2">Muscle</tissue>
    </source>
</reference>
<accession>A0A5B7G6B0</accession>
<name>A0A5B7G6B0_PORTR</name>
<proteinExistence type="predicted"/>
<sequence>MSGPNKGSSGPRGEGNGKPLVSITSLLPFAVLSLHVPGPVIYVRVRQSEEKARRQPAAAALRSLTFTSPSQLRVTPVCLSVWSDPLWFKSVSLPRRVSVAVVTITHRRVSISGKARLFTVYSKTKLNKMPL</sequence>
<keyword evidence="1" id="KW-1133">Transmembrane helix</keyword>
<organism evidence="2 3">
    <name type="scientific">Portunus trituberculatus</name>
    <name type="common">Swimming crab</name>
    <name type="synonym">Neptunus trituberculatus</name>
    <dbReference type="NCBI Taxonomy" id="210409"/>
    <lineage>
        <taxon>Eukaryota</taxon>
        <taxon>Metazoa</taxon>
        <taxon>Ecdysozoa</taxon>
        <taxon>Arthropoda</taxon>
        <taxon>Crustacea</taxon>
        <taxon>Multicrustacea</taxon>
        <taxon>Malacostraca</taxon>
        <taxon>Eumalacostraca</taxon>
        <taxon>Eucarida</taxon>
        <taxon>Decapoda</taxon>
        <taxon>Pleocyemata</taxon>
        <taxon>Brachyura</taxon>
        <taxon>Eubrachyura</taxon>
        <taxon>Portunoidea</taxon>
        <taxon>Portunidae</taxon>
        <taxon>Portuninae</taxon>
        <taxon>Portunus</taxon>
    </lineage>
</organism>